<dbReference type="AlphaFoldDB" id="A0A7R9LCW6"/>
<dbReference type="GO" id="GO:0019695">
    <property type="term" value="P:choline metabolic process"/>
    <property type="evidence" value="ECO:0007669"/>
    <property type="project" value="TreeGrafter"/>
</dbReference>
<dbReference type="Gene3D" id="3.40.50.1820">
    <property type="entry name" value="alpha/beta hydrolase"/>
    <property type="match status" value="1"/>
</dbReference>
<dbReference type="Proteomes" id="UP000759131">
    <property type="component" value="Unassembled WGS sequence"/>
</dbReference>
<dbReference type="InterPro" id="IPR050654">
    <property type="entry name" value="AChE-related_enzymes"/>
</dbReference>
<keyword evidence="4" id="KW-0325">Glycoprotein</keyword>
<feature type="non-terminal residue" evidence="7">
    <location>
        <position position="1"/>
    </location>
</feature>
<feature type="domain" description="Carboxylesterase type B" evidence="6">
    <location>
        <begin position="2"/>
        <end position="248"/>
    </location>
</feature>
<evidence type="ECO:0000256" key="3">
    <source>
        <dbReference type="ARBA" id="ARBA00022801"/>
    </source>
</evidence>
<organism evidence="7">
    <name type="scientific">Medioppia subpectinata</name>
    <dbReference type="NCBI Taxonomy" id="1979941"/>
    <lineage>
        <taxon>Eukaryota</taxon>
        <taxon>Metazoa</taxon>
        <taxon>Ecdysozoa</taxon>
        <taxon>Arthropoda</taxon>
        <taxon>Chelicerata</taxon>
        <taxon>Arachnida</taxon>
        <taxon>Acari</taxon>
        <taxon>Acariformes</taxon>
        <taxon>Sarcoptiformes</taxon>
        <taxon>Oribatida</taxon>
        <taxon>Brachypylina</taxon>
        <taxon>Oppioidea</taxon>
        <taxon>Oppiidae</taxon>
        <taxon>Medioppia</taxon>
    </lineage>
</organism>
<dbReference type="PROSITE" id="PS00122">
    <property type="entry name" value="CARBOXYLESTERASE_B_1"/>
    <property type="match status" value="1"/>
</dbReference>
<sequence>DVNTSSGSVRGQTLHVLNRSIHQFLNIPYAEPPLGPLRFAPPLPLKEPRKVIIDGTKPGNYCIQNIIKFIDEGYEPTSSEDCLVLSIWTPNVDNSNDNHQKVGLKPVMFSIYGGALSIGSIFQTVYNSSVLATNDVVVVAVNYRVGPLGFLYGGDETAPGNAGFYDQLLGLKWVRENIHLFGGDKNQITLFGASAGSWSVSAHVLSPLSKGLFKRAIMQSGSVMYNKDRPALSTVEGLQRAKQLARHVELMAGATKDEGLILTLMLYPEMQTEMTEQKLREIVIKLSNEFHNIDVDKVCDYYLKGVDKTNSSQLKAALNALYGDLVMTCPTYLFAKRFATNGHNVYFYHFNFQSQFYGNIFGDTGDAVCHGADLAFVYGFPLRHPKLFSETEYDFSIDVMKIWTDFAKNGKAHDVWPQLWDKSVIRVKDLNPNDMSLILNNPYESTCDGIWSQYF</sequence>
<evidence type="ECO:0000256" key="1">
    <source>
        <dbReference type="ARBA" id="ARBA00005964"/>
    </source>
</evidence>
<dbReference type="EMBL" id="OC876458">
    <property type="protein sequence ID" value="CAD7639263.1"/>
    <property type="molecule type" value="Genomic_DNA"/>
</dbReference>
<proteinExistence type="inferred from homology"/>
<dbReference type="InterPro" id="IPR019826">
    <property type="entry name" value="Carboxylesterase_B_AS"/>
</dbReference>
<dbReference type="PANTHER" id="PTHR43918:SF4">
    <property type="entry name" value="CARBOXYLIC ESTER HYDROLASE"/>
    <property type="match status" value="1"/>
</dbReference>
<dbReference type="GO" id="GO:0003990">
    <property type="term" value="F:acetylcholinesterase activity"/>
    <property type="evidence" value="ECO:0007669"/>
    <property type="project" value="TreeGrafter"/>
</dbReference>
<dbReference type="GO" id="GO:0005886">
    <property type="term" value="C:plasma membrane"/>
    <property type="evidence" value="ECO:0007669"/>
    <property type="project" value="TreeGrafter"/>
</dbReference>
<dbReference type="GO" id="GO:0005615">
    <property type="term" value="C:extracellular space"/>
    <property type="evidence" value="ECO:0007669"/>
    <property type="project" value="TreeGrafter"/>
</dbReference>
<reference evidence="7" key="1">
    <citation type="submission" date="2020-11" db="EMBL/GenBank/DDBJ databases">
        <authorList>
            <person name="Tran Van P."/>
        </authorList>
    </citation>
    <scope>NUCLEOTIDE SEQUENCE</scope>
</reference>
<gene>
    <name evidence="7" type="ORF">OSB1V03_LOCUS17726</name>
</gene>
<evidence type="ECO:0000259" key="6">
    <source>
        <dbReference type="Pfam" id="PF00135"/>
    </source>
</evidence>
<name>A0A7R9LCW6_9ACAR</name>
<dbReference type="Pfam" id="PF00135">
    <property type="entry name" value="COesterase"/>
    <property type="match status" value="1"/>
</dbReference>
<dbReference type="OrthoDB" id="408631at2759"/>
<dbReference type="InterPro" id="IPR002018">
    <property type="entry name" value="CarbesteraseB"/>
</dbReference>
<evidence type="ECO:0000256" key="4">
    <source>
        <dbReference type="ARBA" id="ARBA00023180"/>
    </source>
</evidence>
<dbReference type="SUPFAM" id="SSF53474">
    <property type="entry name" value="alpha/beta-Hydrolases"/>
    <property type="match status" value="1"/>
</dbReference>
<dbReference type="GO" id="GO:0006581">
    <property type="term" value="P:acetylcholine catabolic process"/>
    <property type="evidence" value="ECO:0007669"/>
    <property type="project" value="TreeGrafter"/>
</dbReference>
<dbReference type="EC" id="3.1.1.-" evidence="5"/>
<evidence type="ECO:0000256" key="2">
    <source>
        <dbReference type="ARBA" id="ARBA00022487"/>
    </source>
</evidence>
<keyword evidence="8" id="KW-1185">Reference proteome</keyword>
<comment type="similarity">
    <text evidence="1 5">Belongs to the type-B carboxylesterase/lipase family.</text>
</comment>
<dbReference type="EMBL" id="CAJPIZ010021883">
    <property type="protein sequence ID" value="CAG2117773.1"/>
    <property type="molecule type" value="Genomic_DNA"/>
</dbReference>
<accession>A0A7R9LCW6</accession>
<protein>
    <recommendedName>
        <fullName evidence="5">Carboxylic ester hydrolase</fullName>
        <ecNumber evidence="5">3.1.1.-</ecNumber>
    </recommendedName>
</protein>
<keyword evidence="2" id="KW-0719">Serine esterase</keyword>
<evidence type="ECO:0000256" key="5">
    <source>
        <dbReference type="RuleBase" id="RU361235"/>
    </source>
</evidence>
<dbReference type="InterPro" id="IPR029058">
    <property type="entry name" value="AB_hydrolase_fold"/>
</dbReference>
<evidence type="ECO:0000313" key="7">
    <source>
        <dbReference type="EMBL" id="CAD7639263.1"/>
    </source>
</evidence>
<keyword evidence="3 5" id="KW-0378">Hydrolase</keyword>
<evidence type="ECO:0000313" key="8">
    <source>
        <dbReference type="Proteomes" id="UP000759131"/>
    </source>
</evidence>
<dbReference type="PANTHER" id="PTHR43918">
    <property type="entry name" value="ACETYLCHOLINESTERASE"/>
    <property type="match status" value="1"/>
</dbReference>